<dbReference type="RefSeq" id="WP_183300717.1">
    <property type="nucleotide sequence ID" value="NZ_JACHWF010000009.1"/>
</dbReference>
<dbReference type="Proteomes" id="UP000578036">
    <property type="component" value="Unassembled WGS sequence"/>
</dbReference>
<evidence type="ECO:0000313" key="2">
    <source>
        <dbReference type="Proteomes" id="UP000578036"/>
    </source>
</evidence>
<sequence>MTTTVSISHHGAALQVSGTYHRGYDATLEEPGQDEHFEVSTITDAGVDVMHLQDDEALEEIAGLALEAHHDLQAYEACEAADRQREERRFAFGVMA</sequence>
<gene>
    <name evidence="1" type="ORF">FHX61_005361</name>
</gene>
<keyword evidence="2" id="KW-1185">Reference proteome</keyword>
<name>A0A7W4YTA0_9BURK</name>
<dbReference type="EMBL" id="JACHWF010000009">
    <property type="protein sequence ID" value="MBB3010680.1"/>
    <property type="molecule type" value="Genomic_DNA"/>
</dbReference>
<protein>
    <submittedName>
        <fullName evidence="1">Uncharacterized protein</fullName>
    </submittedName>
</protein>
<comment type="caution">
    <text evidence="1">The sequence shown here is derived from an EMBL/GenBank/DDBJ whole genome shotgun (WGS) entry which is preliminary data.</text>
</comment>
<reference evidence="1 2" key="1">
    <citation type="submission" date="2020-08" db="EMBL/GenBank/DDBJ databases">
        <title>Genomic Encyclopedia of Type Strains, Phase IV (KMG-V): Genome sequencing to study the core and pangenomes of soil and plant-associated prokaryotes.</title>
        <authorList>
            <person name="Whitman W."/>
        </authorList>
    </citation>
    <scope>NUCLEOTIDE SEQUENCE [LARGE SCALE GENOMIC DNA]</scope>
    <source>
        <strain evidence="1 2">SLV-2362</strain>
    </source>
</reference>
<evidence type="ECO:0000313" key="1">
    <source>
        <dbReference type="EMBL" id="MBB3010680.1"/>
    </source>
</evidence>
<accession>A0A7W4YTA0</accession>
<dbReference type="AlphaFoldDB" id="A0A7W4YTA0"/>
<organism evidence="1 2">
    <name type="scientific">Cupriavidus alkaliphilus</name>
    <dbReference type="NCBI Taxonomy" id="942866"/>
    <lineage>
        <taxon>Bacteria</taxon>
        <taxon>Pseudomonadati</taxon>
        <taxon>Pseudomonadota</taxon>
        <taxon>Betaproteobacteria</taxon>
        <taxon>Burkholderiales</taxon>
        <taxon>Burkholderiaceae</taxon>
        <taxon>Cupriavidus</taxon>
    </lineage>
</organism>
<proteinExistence type="predicted"/>